<dbReference type="InterPro" id="IPR014001">
    <property type="entry name" value="Helicase_ATP-bd"/>
</dbReference>
<keyword evidence="5" id="KW-0547">Nucleotide-binding</keyword>
<evidence type="ECO:0000259" key="17">
    <source>
        <dbReference type="PROSITE" id="PS50967"/>
    </source>
</evidence>
<comment type="similarity">
    <text evidence="3">Belongs to the helicase family. RecQ subfamily.</text>
</comment>
<dbReference type="InterPro" id="IPR027417">
    <property type="entry name" value="P-loop_NTPase"/>
</dbReference>
<feature type="domain" description="Helicase C-terminal" evidence="19">
    <location>
        <begin position="220"/>
        <end position="368"/>
    </location>
</feature>
<dbReference type="Proteomes" id="UP000306552">
    <property type="component" value="Unassembled WGS sequence"/>
</dbReference>
<dbReference type="InterPro" id="IPR006293">
    <property type="entry name" value="DNA_helicase_ATP-dep_RecQ_bac"/>
</dbReference>
<keyword evidence="9" id="KW-0862">Zinc</keyword>
<keyword evidence="12" id="KW-0233">DNA recombination</keyword>
<sequence length="727" mass="82759">MKSIELQQHLKKIFGFSEFKGLQEDVIKSILNNQNTFVIMPTGGGKSLCYQLPALISEGTAIVISPLIALMKNQVDTLRNLSDNYSVAHVLNSSLNKTQIRQVKQDISDGHTKLLYVAPESLTKDEYVDFLKTQNISFLAIDEAHCISEWGHDFRPEYRNIKKILNRIGDDIAIIGLTATATPKVQEDILKNLRMPNANVFKASFNRPNLYYEIRHKTANVDSDIIKFVKQNEGKSGIIYCLSRKRVSQLAQTLQVNGVKAVPYHAGLDAKTRSKHQDMFLMEEIDVVVATIAFGMGIDKPDVRFVIHNDIPKSIESYYQETGRAGRDGGEGHCLAYYSYKDIEKLEKFMSNKPLAEQEIGYALLQDVVAFAESPVSRRKFILHYFGEEFDNETGEGGDMDDNVRYPKKTVEAKDDVALLIKTVKQTEQLYKMKELVNILVGVPNAIIKSHKTDQSDIFGQGKSKTKEFWKALIRQVLVNDYLHKEIESYGVIKLTDKGEAFLKQPESFMMAEDHDYSDEKSTANISKTGASDPKLLKMLKDLRKKVARQKEVPPFVIFQDPSLEDMALKYPVNMDEMSYIHGVGESKARKFGKKFIDLINRYVEDNDIVRPDDLVVKSTGANSANKLYIIQNVDRKLPLDDIASSKGMEMEELIKEMEAIVYSGTKLNISYWVDEILDEDQQEDIHEYFLEAKADSIDEALEEFDGDYEDEELRLYRIKFISEVAN</sequence>
<evidence type="ECO:0000256" key="16">
    <source>
        <dbReference type="NCBIfam" id="TIGR01389"/>
    </source>
</evidence>
<dbReference type="InterPro" id="IPR048671">
    <property type="entry name" value="RecQ-1-like_HTH"/>
</dbReference>
<dbReference type="InterPro" id="IPR011545">
    <property type="entry name" value="DEAD/DEAH_box_helicase_dom"/>
</dbReference>
<dbReference type="GO" id="GO:0005737">
    <property type="term" value="C:cytoplasm"/>
    <property type="evidence" value="ECO:0007669"/>
    <property type="project" value="TreeGrafter"/>
</dbReference>
<reference evidence="20 21" key="1">
    <citation type="submission" date="2019-04" db="EMBL/GenBank/DDBJ databases">
        <title>Psychroflexus halotolerans sp. nov., isolated from a marine solar saltern.</title>
        <authorList>
            <person name="Feng X."/>
        </authorList>
    </citation>
    <scope>NUCLEOTIDE SEQUENCE [LARGE SCALE GENOMIC DNA]</scope>
    <source>
        <strain evidence="20 21">WDS2C27</strain>
    </source>
</reference>
<evidence type="ECO:0000256" key="9">
    <source>
        <dbReference type="ARBA" id="ARBA00022833"/>
    </source>
</evidence>
<comment type="cofactor">
    <cofactor evidence="2">
        <name>Zn(2+)</name>
        <dbReference type="ChEBI" id="CHEBI:29105"/>
    </cofactor>
</comment>
<dbReference type="GO" id="GO:0030894">
    <property type="term" value="C:replisome"/>
    <property type="evidence" value="ECO:0007669"/>
    <property type="project" value="TreeGrafter"/>
</dbReference>
<dbReference type="CDD" id="cd18794">
    <property type="entry name" value="SF2_C_RecQ"/>
    <property type="match status" value="1"/>
</dbReference>
<dbReference type="Gene3D" id="3.40.50.300">
    <property type="entry name" value="P-loop containing nucleotide triphosphate hydrolases"/>
    <property type="match status" value="2"/>
</dbReference>
<dbReference type="InterPro" id="IPR010997">
    <property type="entry name" value="HRDC-like_sf"/>
</dbReference>
<dbReference type="SMART" id="SM00487">
    <property type="entry name" value="DEXDc"/>
    <property type="match status" value="1"/>
</dbReference>
<dbReference type="EMBL" id="SWMU01000002">
    <property type="protein sequence ID" value="TKS56467.1"/>
    <property type="molecule type" value="Genomic_DNA"/>
</dbReference>
<dbReference type="GO" id="GO:0043138">
    <property type="term" value="F:3'-5' DNA helicase activity"/>
    <property type="evidence" value="ECO:0007669"/>
    <property type="project" value="UniProtKB-EC"/>
</dbReference>
<keyword evidence="11" id="KW-0238">DNA-binding</keyword>
<evidence type="ECO:0000256" key="4">
    <source>
        <dbReference type="ARBA" id="ARBA00022723"/>
    </source>
</evidence>
<dbReference type="SUPFAM" id="SSF46785">
    <property type="entry name" value="Winged helix' DNA-binding domain"/>
    <property type="match status" value="1"/>
</dbReference>
<dbReference type="InterPro" id="IPR002121">
    <property type="entry name" value="HRDC_dom"/>
</dbReference>
<evidence type="ECO:0000256" key="7">
    <source>
        <dbReference type="ARBA" id="ARBA00022801"/>
    </source>
</evidence>
<evidence type="ECO:0000256" key="6">
    <source>
        <dbReference type="ARBA" id="ARBA00022763"/>
    </source>
</evidence>
<evidence type="ECO:0000259" key="18">
    <source>
        <dbReference type="PROSITE" id="PS51192"/>
    </source>
</evidence>
<keyword evidence="6" id="KW-0227">DNA damage</keyword>
<dbReference type="GO" id="GO:0009378">
    <property type="term" value="F:four-way junction helicase activity"/>
    <property type="evidence" value="ECO:0007669"/>
    <property type="project" value="TreeGrafter"/>
</dbReference>
<dbReference type="InterPro" id="IPR032284">
    <property type="entry name" value="RecQ_Zn-bd"/>
</dbReference>
<evidence type="ECO:0000256" key="5">
    <source>
        <dbReference type="ARBA" id="ARBA00022741"/>
    </source>
</evidence>
<dbReference type="AlphaFoldDB" id="A0A4U5TQI7"/>
<dbReference type="Pfam" id="PF00570">
    <property type="entry name" value="HRDC"/>
    <property type="match status" value="1"/>
</dbReference>
<dbReference type="InterPro" id="IPR018982">
    <property type="entry name" value="RQC_domain"/>
</dbReference>
<dbReference type="PROSITE" id="PS50967">
    <property type="entry name" value="HRDC"/>
    <property type="match status" value="1"/>
</dbReference>
<dbReference type="Pfam" id="PF16124">
    <property type="entry name" value="RecQ_Zn_bind"/>
    <property type="match status" value="1"/>
</dbReference>
<evidence type="ECO:0000256" key="10">
    <source>
        <dbReference type="ARBA" id="ARBA00022840"/>
    </source>
</evidence>
<dbReference type="GO" id="GO:0046872">
    <property type="term" value="F:metal ion binding"/>
    <property type="evidence" value="ECO:0007669"/>
    <property type="project" value="UniProtKB-KW"/>
</dbReference>
<dbReference type="Pfam" id="PF21220">
    <property type="entry name" value="RecQ-1-like_HTH"/>
    <property type="match status" value="1"/>
</dbReference>
<feature type="domain" description="HRDC" evidence="17">
    <location>
        <begin position="530"/>
        <end position="610"/>
    </location>
</feature>
<dbReference type="FunFam" id="3.40.50.300:FF:001051">
    <property type="entry name" value="ATP-dependent DNA helicase RecQ"/>
    <property type="match status" value="1"/>
</dbReference>
<accession>A0A4U5TQI7</accession>
<keyword evidence="4" id="KW-0479">Metal-binding</keyword>
<dbReference type="Pfam" id="PF00270">
    <property type="entry name" value="DEAD"/>
    <property type="match status" value="1"/>
</dbReference>
<comment type="caution">
    <text evidence="20">The sequence shown here is derived from an EMBL/GenBank/DDBJ whole genome shotgun (WGS) entry which is preliminary data.</text>
</comment>
<dbReference type="RefSeq" id="WP_138931569.1">
    <property type="nucleotide sequence ID" value="NZ_SWMU01000002.1"/>
</dbReference>
<dbReference type="NCBIfam" id="TIGR00614">
    <property type="entry name" value="recQ_fam"/>
    <property type="match status" value="1"/>
</dbReference>
<dbReference type="Pfam" id="PF00271">
    <property type="entry name" value="Helicase_C"/>
    <property type="match status" value="1"/>
</dbReference>
<evidence type="ECO:0000256" key="15">
    <source>
        <dbReference type="ARBA" id="ARBA00034617"/>
    </source>
</evidence>
<name>A0A4U5TQI7_9FLAO</name>
<dbReference type="SUPFAM" id="SSF47819">
    <property type="entry name" value="HRDC-like"/>
    <property type="match status" value="1"/>
</dbReference>
<dbReference type="SUPFAM" id="SSF52540">
    <property type="entry name" value="P-loop containing nucleoside triphosphate hydrolases"/>
    <property type="match status" value="1"/>
</dbReference>
<feature type="domain" description="Helicase ATP-binding" evidence="18">
    <location>
        <begin position="27"/>
        <end position="199"/>
    </location>
</feature>
<dbReference type="SMART" id="SM00490">
    <property type="entry name" value="HELICc"/>
    <property type="match status" value="1"/>
</dbReference>
<dbReference type="SMART" id="SM00956">
    <property type="entry name" value="RQC"/>
    <property type="match status" value="1"/>
</dbReference>
<gene>
    <name evidence="20" type="primary">recQ</name>
    <name evidence="20" type="ORF">FCN74_05330</name>
</gene>
<dbReference type="InterPro" id="IPR044876">
    <property type="entry name" value="HRDC_dom_sf"/>
</dbReference>
<evidence type="ECO:0000256" key="2">
    <source>
        <dbReference type="ARBA" id="ARBA00001947"/>
    </source>
</evidence>
<dbReference type="NCBIfam" id="TIGR01389">
    <property type="entry name" value="recQ"/>
    <property type="match status" value="1"/>
</dbReference>
<evidence type="ECO:0000313" key="20">
    <source>
        <dbReference type="EMBL" id="TKS56467.1"/>
    </source>
</evidence>
<dbReference type="PANTHER" id="PTHR13710">
    <property type="entry name" value="DNA HELICASE RECQ FAMILY MEMBER"/>
    <property type="match status" value="1"/>
</dbReference>
<keyword evidence="7 20" id="KW-0378">Hydrolase</keyword>
<dbReference type="GO" id="GO:0043590">
    <property type="term" value="C:bacterial nucleoid"/>
    <property type="evidence" value="ECO:0007669"/>
    <property type="project" value="TreeGrafter"/>
</dbReference>
<dbReference type="GO" id="GO:0003677">
    <property type="term" value="F:DNA binding"/>
    <property type="evidence" value="ECO:0007669"/>
    <property type="project" value="UniProtKB-KW"/>
</dbReference>
<dbReference type="Gene3D" id="1.10.150.80">
    <property type="entry name" value="HRDC domain"/>
    <property type="match status" value="1"/>
</dbReference>
<proteinExistence type="inferred from homology"/>
<evidence type="ECO:0000256" key="8">
    <source>
        <dbReference type="ARBA" id="ARBA00022806"/>
    </source>
</evidence>
<dbReference type="GO" id="GO:0016787">
    <property type="term" value="F:hydrolase activity"/>
    <property type="evidence" value="ECO:0007669"/>
    <property type="project" value="UniProtKB-KW"/>
</dbReference>
<comment type="cofactor">
    <cofactor evidence="1">
        <name>Mg(2+)</name>
        <dbReference type="ChEBI" id="CHEBI:18420"/>
    </cofactor>
</comment>
<dbReference type="GO" id="GO:0006310">
    <property type="term" value="P:DNA recombination"/>
    <property type="evidence" value="ECO:0007669"/>
    <property type="project" value="UniProtKB-UniRule"/>
</dbReference>
<keyword evidence="8 20" id="KW-0347">Helicase</keyword>
<dbReference type="InterPro" id="IPR004589">
    <property type="entry name" value="DNA_helicase_ATP-dep_RecQ"/>
</dbReference>
<evidence type="ECO:0000256" key="13">
    <source>
        <dbReference type="ARBA" id="ARBA00023204"/>
    </source>
</evidence>
<dbReference type="SMART" id="SM00341">
    <property type="entry name" value="HRDC"/>
    <property type="match status" value="1"/>
</dbReference>
<dbReference type="GO" id="GO:0006260">
    <property type="term" value="P:DNA replication"/>
    <property type="evidence" value="ECO:0007669"/>
    <property type="project" value="InterPro"/>
</dbReference>
<dbReference type="InterPro" id="IPR036388">
    <property type="entry name" value="WH-like_DNA-bd_sf"/>
</dbReference>
<keyword evidence="14" id="KW-0413">Isomerase</keyword>
<evidence type="ECO:0000313" key="21">
    <source>
        <dbReference type="Proteomes" id="UP000306552"/>
    </source>
</evidence>
<dbReference type="FunFam" id="3.40.50.300:FF:000156">
    <property type="entry name" value="ATP-dependent DNA helicase recQ"/>
    <property type="match status" value="1"/>
</dbReference>
<dbReference type="Pfam" id="PF09382">
    <property type="entry name" value="RQC"/>
    <property type="match status" value="1"/>
</dbReference>
<dbReference type="EC" id="5.6.2.4" evidence="16"/>
<dbReference type="GO" id="GO:0006281">
    <property type="term" value="P:DNA repair"/>
    <property type="evidence" value="ECO:0007669"/>
    <property type="project" value="UniProtKB-KW"/>
</dbReference>
<evidence type="ECO:0000256" key="12">
    <source>
        <dbReference type="ARBA" id="ARBA00023172"/>
    </source>
</evidence>
<evidence type="ECO:0000259" key="19">
    <source>
        <dbReference type="PROSITE" id="PS51194"/>
    </source>
</evidence>
<organism evidence="20 21">
    <name type="scientific">Mesohalobacter halotolerans</name>
    <dbReference type="NCBI Taxonomy" id="1883405"/>
    <lineage>
        <taxon>Bacteria</taxon>
        <taxon>Pseudomonadati</taxon>
        <taxon>Bacteroidota</taxon>
        <taxon>Flavobacteriia</taxon>
        <taxon>Flavobacteriales</taxon>
        <taxon>Flavobacteriaceae</taxon>
        <taxon>Mesohalobacter</taxon>
    </lineage>
</organism>
<keyword evidence="10" id="KW-0067">ATP-binding</keyword>
<evidence type="ECO:0000256" key="3">
    <source>
        <dbReference type="ARBA" id="ARBA00005446"/>
    </source>
</evidence>
<dbReference type="InterPro" id="IPR036390">
    <property type="entry name" value="WH_DNA-bd_sf"/>
</dbReference>
<protein>
    <recommendedName>
        <fullName evidence="16">DNA helicase RecQ</fullName>
        <ecNumber evidence="16">5.6.2.4</ecNumber>
    </recommendedName>
</protein>
<evidence type="ECO:0000256" key="14">
    <source>
        <dbReference type="ARBA" id="ARBA00023235"/>
    </source>
</evidence>
<evidence type="ECO:0000256" key="11">
    <source>
        <dbReference type="ARBA" id="ARBA00023125"/>
    </source>
</evidence>
<dbReference type="Gene3D" id="1.10.10.1390">
    <property type="entry name" value="ATP-dependent DNA helicase RecQ"/>
    <property type="match status" value="1"/>
</dbReference>
<dbReference type="InterPro" id="IPR001650">
    <property type="entry name" value="Helicase_C-like"/>
</dbReference>
<dbReference type="CDD" id="cd17920">
    <property type="entry name" value="DEXHc_RecQ"/>
    <property type="match status" value="1"/>
</dbReference>
<dbReference type="PROSITE" id="PS51194">
    <property type="entry name" value="HELICASE_CTER"/>
    <property type="match status" value="1"/>
</dbReference>
<comment type="catalytic activity">
    <reaction evidence="15">
        <text>Couples ATP hydrolysis with the unwinding of duplex DNA by translocating in the 3'-5' direction.</text>
        <dbReference type="EC" id="5.6.2.4"/>
    </reaction>
</comment>
<dbReference type="PROSITE" id="PS51192">
    <property type="entry name" value="HELICASE_ATP_BIND_1"/>
    <property type="match status" value="1"/>
</dbReference>
<keyword evidence="13" id="KW-0234">DNA repair</keyword>
<dbReference type="OrthoDB" id="9763310at2"/>
<evidence type="ECO:0000256" key="1">
    <source>
        <dbReference type="ARBA" id="ARBA00001946"/>
    </source>
</evidence>
<keyword evidence="21" id="KW-1185">Reference proteome</keyword>
<dbReference type="Gene3D" id="1.10.10.10">
    <property type="entry name" value="Winged helix-like DNA-binding domain superfamily/Winged helix DNA-binding domain"/>
    <property type="match status" value="1"/>
</dbReference>
<dbReference type="PANTHER" id="PTHR13710:SF105">
    <property type="entry name" value="ATP-DEPENDENT DNA HELICASE Q1"/>
    <property type="match status" value="1"/>
</dbReference>
<dbReference type="GO" id="GO:0005524">
    <property type="term" value="F:ATP binding"/>
    <property type="evidence" value="ECO:0007669"/>
    <property type="project" value="UniProtKB-KW"/>
</dbReference>
<dbReference type="GO" id="GO:0009432">
    <property type="term" value="P:SOS response"/>
    <property type="evidence" value="ECO:0007669"/>
    <property type="project" value="UniProtKB-UniRule"/>
</dbReference>